<proteinExistence type="predicted"/>
<feature type="region of interest" description="Disordered" evidence="1">
    <location>
        <begin position="1"/>
        <end position="26"/>
    </location>
</feature>
<name>A0ABN7SD75_OIKDI</name>
<feature type="compositionally biased region" description="Acidic residues" evidence="1">
    <location>
        <begin position="158"/>
        <end position="167"/>
    </location>
</feature>
<protein>
    <submittedName>
        <fullName evidence="2">Oidioi.mRNA.OKI2018_I69.XSR.g15549.t1.cds</fullName>
    </submittedName>
</protein>
<evidence type="ECO:0000313" key="3">
    <source>
        <dbReference type="Proteomes" id="UP001158576"/>
    </source>
</evidence>
<feature type="region of interest" description="Disordered" evidence="1">
    <location>
        <begin position="157"/>
        <end position="176"/>
    </location>
</feature>
<feature type="compositionally biased region" description="Polar residues" evidence="1">
    <location>
        <begin position="1"/>
        <end position="17"/>
    </location>
</feature>
<accession>A0ABN7SD75</accession>
<dbReference type="EMBL" id="OU015569">
    <property type="protein sequence ID" value="CAG5098307.1"/>
    <property type="molecule type" value="Genomic_DNA"/>
</dbReference>
<evidence type="ECO:0000256" key="1">
    <source>
        <dbReference type="SAM" id="MobiDB-lite"/>
    </source>
</evidence>
<keyword evidence="3" id="KW-1185">Reference proteome</keyword>
<evidence type="ECO:0000313" key="2">
    <source>
        <dbReference type="EMBL" id="CAG5098307.1"/>
    </source>
</evidence>
<sequence>MKGNSIKYNSKLSNSLRLNPRKARRNRARTPIYKETVVEIAIDKKHCQRSGQIGGVHVSGRVGISGEKGSREKSYLANRLARIMRETNPVKLVDYLRTRIEEEEENFLEALSRLFPYEEFPLFDKMHRSESFYKKSIFFSKEGFLIKDPEVSEKEFFFPDDDNDEQDSQSTYDDATDVPTEYDALSLYSQNLSMHVFPDQGMKNIYEDILDEQSQHVDTLLPKSAALGLIKKNKFQESVEKRNTEIIEENVNEFGSRNMKTQKSSWGHCVRCHKEFSSDSESCELPHPSCDMVLRRRDDKKSFYRCLTCGAGVSTNGPYEESIKHGLCFLGTHTLDIKEVTYRNETGAAKTCKEEGCNKIFFV</sequence>
<gene>
    <name evidence="2" type="ORF">OKIOD_LOCUS7107</name>
</gene>
<reference evidence="2 3" key="1">
    <citation type="submission" date="2021-04" db="EMBL/GenBank/DDBJ databases">
        <authorList>
            <person name="Bliznina A."/>
        </authorList>
    </citation>
    <scope>NUCLEOTIDE SEQUENCE [LARGE SCALE GENOMIC DNA]</scope>
</reference>
<organism evidence="2 3">
    <name type="scientific">Oikopleura dioica</name>
    <name type="common">Tunicate</name>
    <dbReference type="NCBI Taxonomy" id="34765"/>
    <lineage>
        <taxon>Eukaryota</taxon>
        <taxon>Metazoa</taxon>
        <taxon>Chordata</taxon>
        <taxon>Tunicata</taxon>
        <taxon>Appendicularia</taxon>
        <taxon>Copelata</taxon>
        <taxon>Oikopleuridae</taxon>
        <taxon>Oikopleura</taxon>
    </lineage>
</organism>
<dbReference type="Proteomes" id="UP001158576">
    <property type="component" value="Chromosome XSR"/>
</dbReference>